<dbReference type="EMBL" id="CM010717">
    <property type="protein sequence ID" value="RZC56606.1"/>
    <property type="molecule type" value="Genomic_DNA"/>
</dbReference>
<evidence type="ECO:0000313" key="2">
    <source>
        <dbReference type="Proteomes" id="UP000316621"/>
    </source>
</evidence>
<dbReference type="Gramene" id="RZC56606">
    <property type="protein sequence ID" value="RZC56606"/>
    <property type="gene ID" value="C5167_015461"/>
</dbReference>
<dbReference type="AlphaFoldDB" id="A0A4Y7J809"/>
<sequence length="155" mass="17846">MAIGGKNPKNSNSRFKLKPEEAIMVNRHFSAPTNFDSSSNDWIDCIKAKDLVDGADKDSNDHVHEKYVIRVTHYPHRNMVTAHRTLVSFELLTIFLGLFRRGSRGQRSLGNAKSIRLVGWLIWRNTYLTCVISWRNRFYVPVNCATTLFFGRDNS</sequence>
<dbReference type="Proteomes" id="UP000316621">
    <property type="component" value="Chromosome 3"/>
</dbReference>
<organism evidence="1 2">
    <name type="scientific">Papaver somniferum</name>
    <name type="common">Opium poppy</name>
    <dbReference type="NCBI Taxonomy" id="3469"/>
    <lineage>
        <taxon>Eukaryota</taxon>
        <taxon>Viridiplantae</taxon>
        <taxon>Streptophyta</taxon>
        <taxon>Embryophyta</taxon>
        <taxon>Tracheophyta</taxon>
        <taxon>Spermatophyta</taxon>
        <taxon>Magnoliopsida</taxon>
        <taxon>Ranunculales</taxon>
        <taxon>Papaveraceae</taxon>
        <taxon>Papaveroideae</taxon>
        <taxon>Papaver</taxon>
    </lineage>
</organism>
<dbReference type="STRING" id="3469.A0A4Y7J809"/>
<evidence type="ECO:0000313" key="1">
    <source>
        <dbReference type="EMBL" id="RZC56606.1"/>
    </source>
</evidence>
<keyword evidence="2" id="KW-1185">Reference proteome</keyword>
<name>A0A4Y7J809_PAPSO</name>
<accession>A0A4Y7J809</accession>
<reference evidence="1 2" key="1">
    <citation type="journal article" date="2018" name="Science">
        <title>The opium poppy genome and morphinan production.</title>
        <authorList>
            <person name="Guo L."/>
            <person name="Winzer T."/>
            <person name="Yang X."/>
            <person name="Li Y."/>
            <person name="Ning Z."/>
            <person name="He Z."/>
            <person name="Teodor R."/>
            <person name="Lu Y."/>
            <person name="Bowser T.A."/>
            <person name="Graham I.A."/>
            <person name="Ye K."/>
        </authorList>
    </citation>
    <scope>NUCLEOTIDE SEQUENCE [LARGE SCALE GENOMIC DNA]</scope>
    <source>
        <strain evidence="2">cv. HN1</strain>
        <tissue evidence="1">Leaves</tissue>
    </source>
</reference>
<protein>
    <submittedName>
        <fullName evidence="1">Uncharacterized protein</fullName>
    </submittedName>
</protein>
<proteinExistence type="predicted"/>
<gene>
    <name evidence="1" type="ORF">C5167_015461</name>
</gene>
<dbReference type="Gene3D" id="3.50.50.100">
    <property type="match status" value="1"/>
</dbReference>